<evidence type="ECO:0000256" key="2">
    <source>
        <dbReference type="ARBA" id="ARBA00023125"/>
    </source>
</evidence>
<evidence type="ECO:0000256" key="4">
    <source>
        <dbReference type="PIRSR" id="PIRSR606118-50"/>
    </source>
</evidence>
<dbReference type="InterPro" id="IPR006118">
    <property type="entry name" value="Recombinase_CS"/>
</dbReference>
<evidence type="ECO:0000313" key="9">
    <source>
        <dbReference type="Proteomes" id="UP001139263"/>
    </source>
</evidence>
<dbReference type="GO" id="GO:0003677">
    <property type="term" value="F:DNA binding"/>
    <property type="evidence" value="ECO:0007669"/>
    <property type="project" value="UniProtKB-KW"/>
</dbReference>
<sequence>MAEQESAHKRVAIYCRVSTDEQAKEGVSLDEQRTRLTAYCVAMGWTVEIVEYIDDGYSAKNMQRPALARLLCDVKNGMISKLMVTKLDRLSRRLLDLLTLIELFHHHHIAFVSTSEAFDTDTPSGRLTLQVLGAVAEFERERIRERVVENMLHASKSGKWLTQHPYGYRLEQKQLVVYEPEALIVRRIFALFVDQGLGYFAIAKWLNDQNIPSRQNKEWSLRAVKLLLTNPAYCGTLVWNRVDSSTKKRRVRDEEEWIVIPHSHPAIIDQDVWDQVQQRVNKVRTTAPRAKTSPHLLGGLLRCGQCGATMSIGWSGWPKRHRVYRCSGYTNKGTCQSKPYRADDVEAWFMQGLIQLFEAIDNTALQVELHLAMTAKQDNERRMEAAKRRYHRQVEAYTAGLIELGDLAKEKEALEQAMIVSDKVPEQPLQDLQYAAIEREAMTSAQDVASAVEGLPIADAKAKLQTLIDRVVILAYENIEIRLRL</sequence>
<dbReference type="Pfam" id="PF00239">
    <property type="entry name" value="Resolvase"/>
    <property type="match status" value="1"/>
</dbReference>
<dbReference type="Gene3D" id="3.40.50.1390">
    <property type="entry name" value="Resolvase, N-terminal catalytic domain"/>
    <property type="match status" value="1"/>
</dbReference>
<evidence type="ECO:0000259" key="7">
    <source>
        <dbReference type="PROSITE" id="PS51737"/>
    </source>
</evidence>
<gene>
    <name evidence="8" type="ORF">MM817_00739</name>
</gene>
<keyword evidence="9" id="KW-1185">Reference proteome</keyword>
<dbReference type="RefSeq" id="WP_241712070.1">
    <property type="nucleotide sequence ID" value="NZ_JALBUF010000001.1"/>
</dbReference>
<dbReference type="Proteomes" id="UP001139263">
    <property type="component" value="Unassembled WGS sequence"/>
</dbReference>
<dbReference type="InterPro" id="IPR036162">
    <property type="entry name" value="Resolvase-like_N_sf"/>
</dbReference>
<dbReference type="PANTHER" id="PTHR30461:SF23">
    <property type="entry name" value="DNA RECOMBINASE-RELATED"/>
    <property type="match status" value="1"/>
</dbReference>
<dbReference type="GO" id="GO:0015074">
    <property type="term" value="P:DNA integration"/>
    <property type="evidence" value="ECO:0007669"/>
    <property type="project" value="UniProtKB-KW"/>
</dbReference>
<evidence type="ECO:0000259" key="6">
    <source>
        <dbReference type="PROSITE" id="PS51736"/>
    </source>
</evidence>
<dbReference type="Gene3D" id="3.90.1750.20">
    <property type="entry name" value="Putative Large Serine Recombinase, Chain B, Domain 2"/>
    <property type="match status" value="1"/>
</dbReference>
<evidence type="ECO:0000256" key="3">
    <source>
        <dbReference type="ARBA" id="ARBA00023172"/>
    </source>
</evidence>
<dbReference type="PROSITE" id="PS51737">
    <property type="entry name" value="RECOMBINASE_DNA_BIND"/>
    <property type="match status" value="1"/>
</dbReference>
<keyword evidence="1" id="KW-0229">DNA integration</keyword>
<dbReference type="CDD" id="cd00338">
    <property type="entry name" value="Ser_Recombinase"/>
    <property type="match status" value="1"/>
</dbReference>
<dbReference type="SUPFAM" id="SSF53041">
    <property type="entry name" value="Resolvase-like"/>
    <property type="match status" value="1"/>
</dbReference>
<evidence type="ECO:0000256" key="5">
    <source>
        <dbReference type="PROSITE-ProRule" id="PRU10137"/>
    </source>
</evidence>
<name>A0A9X1V7L2_9BACL</name>
<evidence type="ECO:0000256" key="1">
    <source>
        <dbReference type="ARBA" id="ARBA00022908"/>
    </source>
</evidence>
<dbReference type="InterPro" id="IPR006119">
    <property type="entry name" value="Resolv_N"/>
</dbReference>
<dbReference type="PROSITE" id="PS51736">
    <property type="entry name" value="RECOMBINASES_3"/>
    <property type="match status" value="1"/>
</dbReference>
<organism evidence="8 9">
    <name type="scientific">Sulfoacidibacillus ferrooxidans</name>
    <dbReference type="NCBI Taxonomy" id="2005001"/>
    <lineage>
        <taxon>Bacteria</taxon>
        <taxon>Bacillati</taxon>
        <taxon>Bacillota</taxon>
        <taxon>Bacilli</taxon>
        <taxon>Bacillales</taxon>
        <taxon>Alicyclobacillaceae</taxon>
        <taxon>Sulfoacidibacillus</taxon>
    </lineage>
</organism>
<dbReference type="GO" id="GO:0000150">
    <property type="term" value="F:DNA strand exchange activity"/>
    <property type="evidence" value="ECO:0007669"/>
    <property type="project" value="InterPro"/>
</dbReference>
<feature type="active site" description="O-(5'-phospho-DNA)-serine intermediate" evidence="4 5">
    <location>
        <position position="18"/>
    </location>
</feature>
<protein>
    <recommendedName>
        <fullName evidence="10">Recombinase family protein</fullName>
    </recommendedName>
</protein>
<dbReference type="InterPro" id="IPR025827">
    <property type="entry name" value="Zn_ribbon_recom_dom"/>
</dbReference>
<dbReference type="EMBL" id="JALBUF010000001">
    <property type="protein sequence ID" value="MCI0182479.1"/>
    <property type="molecule type" value="Genomic_DNA"/>
</dbReference>
<reference evidence="8" key="1">
    <citation type="submission" date="2022-03" db="EMBL/GenBank/DDBJ databases">
        <title>Draft Genome Sequence of Firmicute Strain S0AB, a Heterotrophic Iron/Sulfur-Oxidizing Extreme Acidophile.</title>
        <authorList>
            <person name="Vergara E."/>
            <person name="Pakostova E."/>
            <person name="Johnson D.B."/>
            <person name="Holmes D.S."/>
        </authorList>
    </citation>
    <scope>NUCLEOTIDE SEQUENCE</scope>
    <source>
        <strain evidence="8">S0AB</strain>
    </source>
</reference>
<dbReference type="PANTHER" id="PTHR30461">
    <property type="entry name" value="DNA-INVERTASE FROM LAMBDOID PROPHAGE"/>
    <property type="match status" value="1"/>
</dbReference>
<dbReference type="InterPro" id="IPR050639">
    <property type="entry name" value="SSR_resolvase"/>
</dbReference>
<accession>A0A9X1V7L2</accession>
<dbReference type="Pfam" id="PF13408">
    <property type="entry name" value="Zn_ribbon_recom"/>
    <property type="match status" value="1"/>
</dbReference>
<dbReference type="PROSITE" id="PS00397">
    <property type="entry name" value="RECOMBINASES_1"/>
    <property type="match status" value="1"/>
</dbReference>
<feature type="domain" description="Resolvase/invertase-type recombinase catalytic" evidence="6">
    <location>
        <begin position="10"/>
        <end position="158"/>
    </location>
</feature>
<dbReference type="Pfam" id="PF07508">
    <property type="entry name" value="Recombinase"/>
    <property type="match status" value="1"/>
</dbReference>
<keyword evidence="3" id="KW-0233">DNA recombination</keyword>
<dbReference type="SMART" id="SM00857">
    <property type="entry name" value="Resolvase"/>
    <property type="match status" value="1"/>
</dbReference>
<evidence type="ECO:0008006" key="10">
    <source>
        <dbReference type="Google" id="ProtNLM"/>
    </source>
</evidence>
<proteinExistence type="predicted"/>
<dbReference type="InterPro" id="IPR011109">
    <property type="entry name" value="DNA_bind_recombinase_dom"/>
</dbReference>
<comment type="caution">
    <text evidence="8">The sequence shown here is derived from an EMBL/GenBank/DDBJ whole genome shotgun (WGS) entry which is preliminary data.</text>
</comment>
<dbReference type="AlphaFoldDB" id="A0A9X1V7L2"/>
<evidence type="ECO:0000313" key="8">
    <source>
        <dbReference type="EMBL" id="MCI0182479.1"/>
    </source>
</evidence>
<feature type="domain" description="Recombinase" evidence="7">
    <location>
        <begin position="165"/>
        <end position="286"/>
    </location>
</feature>
<keyword evidence="2" id="KW-0238">DNA-binding</keyword>
<dbReference type="InterPro" id="IPR038109">
    <property type="entry name" value="DNA_bind_recomb_sf"/>
</dbReference>